<reference evidence="3 4" key="1">
    <citation type="submission" date="2019-05" db="EMBL/GenBank/DDBJ databases">
        <title>Nesterenkonia sp. GY239, isolated from the Southern Atlantic Ocean.</title>
        <authorList>
            <person name="Zhang G."/>
        </authorList>
    </citation>
    <scope>NUCLEOTIDE SEQUENCE [LARGE SCALE GENOMIC DNA]</scope>
    <source>
        <strain evidence="3 4">GY239</strain>
    </source>
</reference>
<dbReference type="SUPFAM" id="SSF53448">
    <property type="entry name" value="Nucleotide-diphospho-sugar transferases"/>
    <property type="match status" value="1"/>
</dbReference>
<feature type="region of interest" description="Disordered" evidence="1">
    <location>
        <begin position="305"/>
        <end position="327"/>
    </location>
</feature>
<dbReference type="InterPro" id="IPR029044">
    <property type="entry name" value="Nucleotide-diphossugar_trans"/>
</dbReference>
<comment type="caution">
    <text evidence="3">The sequence shown here is derived from an EMBL/GenBank/DDBJ whole genome shotgun (WGS) entry which is preliminary data.</text>
</comment>
<gene>
    <name evidence="3" type="ORF">FEF27_07925</name>
</gene>
<feature type="domain" description="Glycosyltransferase 2-like" evidence="2">
    <location>
        <begin position="555"/>
        <end position="682"/>
    </location>
</feature>
<organism evidence="3 4">
    <name type="scientific">Nesterenkonia sphaerica</name>
    <dbReference type="NCBI Taxonomy" id="1804988"/>
    <lineage>
        <taxon>Bacteria</taxon>
        <taxon>Bacillati</taxon>
        <taxon>Actinomycetota</taxon>
        <taxon>Actinomycetes</taxon>
        <taxon>Micrococcales</taxon>
        <taxon>Micrococcaceae</taxon>
        <taxon>Nesterenkonia</taxon>
    </lineage>
</organism>
<dbReference type="PANTHER" id="PTHR43685:SF2">
    <property type="entry name" value="GLYCOSYLTRANSFERASE 2-LIKE DOMAIN-CONTAINING PROTEIN"/>
    <property type="match status" value="1"/>
</dbReference>
<evidence type="ECO:0000313" key="4">
    <source>
        <dbReference type="Proteomes" id="UP000306544"/>
    </source>
</evidence>
<dbReference type="OrthoDB" id="8549922at2"/>
<accession>A0A5R9A9W5</accession>
<dbReference type="RefSeq" id="WP_138170315.1">
    <property type="nucleotide sequence ID" value="NZ_VAWA01000008.1"/>
</dbReference>
<dbReference type="GO" id="GO:0016740">
    <property type="term" value="F:transferase activity"/>
    <property type="evidence" value="ECO:0007669"/>
    <property type="project" value="UniProtKB-KW"/>
</dbReference>
<feature type="region of interest" description="Disordered" evidence="1">
    <location>
        <begin position="984"/>
        <end position="1003"/>
    </location>
</feature>
<keyword evidence="4" id="KW-1185">Reference proteome</keyword>
<name>A0A5R9A9W5_9MICC</name>
<sequence length="1183" mass="132107">MILHTTKLDSKTVTGWCFEPSDAQVHPTIELLVDGQLLAKTRADVPLCEIHQDTTSDRHIGFSFELPATLRDGSPHHIEIREAGRSVKLAKVIDYADSRIAPEQGLFGEYRGFDRGTLLGWACRNGETVSPVVRIDGEVIPTHAMLDTPNALRARHGFSALVPPKFYDGKKHRVELRLLSEEGQEHLLGDDVIAPSSAMRKLQRWRQTPRYKEATIVDSLRITGDEVSLTVVGEATNKRAVLRLGHRRLVLERVSPPPADGRRPPAAGQYTARLPEGANLLTEYAQFTPALALQRTFDVRMGDETGRRPSYLPTQLVPTDAPAPTHRHQLPSVLRHWASELREGGAARLTWFSALARETQSREARDVLALAVSDGKHNYHSLIQLLQQARPQGAGSDADLGPGSDLWLPGLCNLAQVVYSQRLEDKDFNDAYSLYDYAERTFGMTSFPKGADRSYYADLLTQRGYTTKAIEVLSYLDAKADRAYSQQFLKLNAWNPHTIGNSEALSSIWFSALNELFRAEGFSGLSPKAHPVPDFYTLAGKSAAHAAGSRLPLVTVIMPIYEPNAATDVAIRSLLEQTWKNLEIIIIDDASPAVDESGKPTRFREQLRRWADHDQRIRLVLCEENRGAYSVRNDAFRMAKGEFVTVADKDDWHHPQRIEYQARDLMTHPGKHANIVNWARVDEQMRFQIRWGPDRVVHPSFACIMFRREVVLDRLGVWDAVRKSADNEYRQRFELVFGEKLTPRVRVPLAFSLLGDGNLTSSDFGLGYRHPDREVYQWAYSRWHQQIQNGQTPRLEGPAREFYAPPAFRPDRADQCVAHYDVVFISEFGLLGGAALAAQAEIAAAAAAGLKVAIMPLRGVQSPTAAKRRLAPEIEQLWLDGAAEWITWNTEATADLAVLCWPALMGLKPAAPLGLKADGVTIVANQLPTGTRSQAQNFDVQQVDLAAEQVFGVAPEWAAQSPAVEEAIRAWVSPERILEEVWTMPSSAPPSGKEHPSPGSGRAVIGRILDEDEQNWPAPEVICDAYPADEEIEVLLVSKVRLLQKRGVISPQGTPRNWTVLPAELQTYDEYLGSLDFLVHYGAEPWDPHTEGTVVRAMERGVVCLLHPALKPVYGAGALYAAPGEIRDTLQRVWRDPEAMNHQRVQGREFLAMHRDRGQYVERLRTARRSDSESDGQVRGRHG</sequence>
<dbReference type="InterPro" id="IPR001173">
    <property type="entry name" value="Glyco_trans_2-like"/>
</dbReference>
<dbReference type="Gene3D" id="3.90.550.10">
    <property type="entry name" value="Spore Coat Polysaccharide Biosynthesis Protein SpsA, Chain A"/>
    <property type="match status" value="1"/>
</dbReference>
<dbReference type="EMBL" id="VAWA01000008">
    <property type="protein sequence ID" value="TLP75572.1"/>
    <property type="molecule type" value="Genomic_DNA"/>
</dbReference>
<dbReference type="PANTHER" id="PTHR43685">
    <property type="entry name" value="GLYCOSYLTRANSFERASE"/>
    <property type="match status" value="1"/>
</dbReference>
<evidence type="ECO:0000259" key="2">
    <source>
        <dbReference type="Pfam" id="PF00535"/>
    </source>
</evidence>
<proteinExistence type="predicted"/>
<dbReference type="AlphaFoldDB" id="A0A5R9A9W5"/>
<evidence type="ECO:0000256" key="1">
    <source>
        <dbReference type="SAM" id="MobiDB-lite"/>
    </source>
</evidence>
<keyword evidence="3" id="KW-0808">Transferase</keyword>
<dbReference type="InterPro" id="IPR050834">
    <property type="entry name" value="Glycosyltransf_2"/>
</dbReference>
<dbReference type="Proteomes" id="UP000306544">
    <property type="component" value="Unassembled WGS sequence"/>
</dbReference>
<protein>
    <submittedName>
        <fullName evidence="3">Glycosyltransferase family 2 protein</fullName>
    </submittedName>
</protein>
<evidence type="ECO:0000313" key="3">
    <source>
        <dbReference type="EMBL" id="TLP75572.1"/>
    </source>
</evidence>
<dbReference type="Pfam" id="PF00535">
    <property type="entry name" value="Glycos_transf_2"/>
    <property type="match status" value="1"/>
</dbReference>
<dbReference type="CDD" id="cd00761">
    <property type="entry name" value="Glyco_tranf_GTA_type"/>
    <property type="match status" value="1"/>
</dbReference>